<dbReference type="GO" id="GO:0039694">
    <property type="term" value="P:viral RNA genome replication"/>
    <property type="evidence" value="ECO:0007669"/>
    <property type="project" value="InterPro"/>
</dbReference>
<dbReference type="Pfam" id="PF01001">
    <property type="entry name" value="HCV_NS4b"/>
    <property type="match status" value="1"/>
</dbReference>
<feature type="region of interest" description="Disordered" evidence="16">
    <location>
        <begin position="2931"/>
        <end position="2958"/>
    </location>
</feature>
<dbReference type="Gene3D" id="2.20.25.210">
    <property type="entry name" value="Hepatitis C NS5A, domain 1B"/>
    <property type="match status" value="1"/>
</dbReference>
<dbReference type="SUPFAM" id="SSF52949">
    <property type="entry name" value="Macro domain-like"/>
    <property type="match status" value="1"/>
</dbReference>
<evidence type="ECO:0000256" key="11">
    <source>
        <dbReference type="ARBA" id="ARBA00022741"/>
    </source>
</evidence>
<feature type="transmembrane region" description="Helical" evidence="17">
    <location>
        <begin position="3778"/>
        <end position="3798"/>
    </location>
</feature>
<dbReference type="GO" id="GO:0043657">
    <property type="term" value="C:host cell"/>
    <property type="evidence" value="ECO:0007669"/>
    <property type="project" value="UniProtKB-SubCell"/>
</dbReference>
<feature type="domain" description="RdRp catalytic" evidence="18">
    <location>
        <begin position="3417"/>
        <end position="3535"/>
    </location>
</feature>
<feature type="domain" description="Peptidase S29" evidence="22">
    <location>
        <begin position="1394"/>
        <end position="1576"/>
    </location>
</feature>
<dbReference type="InterPro" id="IPR001490">
    <property type="entry name" value="HCV_NS4b"/>
</dbReference>
<keyword evidence="17" id="KW-0812">Transmembrane</keyword>
<evidence type="ECO:0000256" key="2">
    <source>
        <dbReference type="ARBA" id="ARBA00004340"/>
    </source>
</evidence>
<dbReference type="Gene3D" id="2.40.10.120">
    <property type="match status" value="1"/>
</dbReference>
<dbReference type="GO" id="GO:0003723">
    <property type="term" value="F:RNA binding"/>
    <property type="evidence" value="ECO:0007669"/>
    <property type="project" value="InterPro"/>
</dbReference>
<evidence type="ECO:0000259" key="22">
    <source>
        <dbReference type="PROSITE" id="PS51822"/>
    </source>
</evidence>
<keyword evidence="3" id="KW-0945">Host-virus interaction</keyword>
<dbReference type="Pfam" id="PF08300">
    <property type="entry name" value="HCV_NS5a_1a"/>
    <property type="match status" value="1"/>
</dbReference>
<dbReference type="GO" id="GO:0003968">
    <property type="term" value="F:RNA-directed RNA polymerase activity"/>
    <property type="evidence" value="ECO:0007669"/>
    <property type="project" value="InterPro"/>
</dbReference>
<keyword evidence="12" id="KW-0378">Hydrolase</keyword>
<feature type="compositionally biased region" description="Basic and acidic residues" evidence="16">
    <location>
        <begin position="2940"/>
        <end position="2958"/>
    </location>
</feature>
<evidence type="ECO:0000256" key="10">
    <source>
        <dbReference type="ARBA" id="ARBA00022737"/>
    </source>
</evidence>
<dbReference type="InterPro" id="IPR043472">
    <property type="entry name" value="Macro_dom-like"/>
</dbReference>
<dbReference type="Gene3D" id="3.30.70.270">
    <property type="match status" value="2"/>
</dbReference>
<dbReference type="SMART" id="SM00487">
    <property type="entry name" value="DEXDc"/>
    <property type="match status" value="1"/>
</dbReference>
<evidence type="ECO:0000259" key="20">
    <source>
        <dbReference type="PROSITE" id="PS51192"/>
    </source>
</evidence>
<evidence type="ECO:0000256" key="3">
    <source>
        <dbReference type="ARBA" id="ARBA00022482"/>
    </source>
</evidence>
<keyword evidence="14" id="KW-0693">Viral RNA replication</keyword>
<comment type="catalytic activity">
    <reaction evidence="15">
        <text>ATP + H2O = ADP + phosphate + H(+)</text>
        <dbReference type="Rhea" id="RHEA:13065"/>
        <dbReference type="ChEBI" id="CHEBI:15377"/>
        <dbReference type="ChEBI" id="CHEBI:15378"/>
        <dbReference type="ChEBI" id="CHEBI:30616"/>
        <dbReference type="ChEBI" id="CHEBI:43474"/>
        <dbReference type="ChEBI" id="CHEBI:456216"/>
        <dbReference type="EC" id="3.6.4.13"/>
    </reaction>
</comment>
<keyword evidence="13" id="KW-0946">Virion</keyword>
<evidence type="ECO:0000259" key="21">
    <source>
        <dbReference type="PROSITE" id="PS51693"/>
    </source>
</evidence>
<reference evidence="23" key="1">
    <citation type="journal article" date="2024" name="Virus Evol.">
        <title>The diverse liver viromes of Australian geckos and skinks are dominated by hepaciviruses and picornaviruses and reflect host taxonomy and habitat.</title>
        <authorList>
            <person name="Mahar J.E."/>
            <person name="Wille M."/>
            <person name="Harvey E."/>
            <person name="Moritz C.C."/>
            <person name="Holmes E.C."/>
        </authorList>
    </citation>
    <scope>NUCLEOTIDE SEQUENCE</scope>
    <source>
        <strain evidence="23">Cam-M_DN49644</strain>
    </source>
</reference>
<dbReference type="SUPFAM" id="SSF52540">
    <property type="entry name" value="P-loop containing nucleoside triphosphate hydrolases"/>
    <property type="match status" value="1"/>
</dbReference>
<evidence type="ECO:0000256" key="7">
    <source>
        <dbReference type="ARBA" id="ARBA00022595"/>
    </source>
</evidence>
<dbReference type="Gene3D" id="1.10.820.10">
    <property type="entry name" value="RNA Helicase Chain A , domain 3"/>
    <property type="match status" value="1"/>
</dbReference>
<dbReference type="InterPro" id="IPR043502">
    <property type="entry name" value="DNA/RNA_pol_sf"/>
</dbReference>
<evidence type="ECO:0000256" key="16">
    <source>
        <dbReference type="SAM" id="MobiDB-lite"/>
    </source>
</evidence>
<evidence type="ECO:0000256" key="14">
    <source>
        <dbReference type="ARBA" id="ARBA00022953"/>
    </source>
</evidence>
<dbReference type="InterPro" id="IPR043128">
    <property type="entry name" value="Rev_trsase/Diguanyl_cyclase"/>
</dbReference>
<dbReference type="SUPFAM" id="SSF56672">
    <property type="entry name" value="DNA/RNA polymerases"/>
    <property type="match status" value="1"/>
</dbReference>
<keyword evidence="17" id="KW-0472">Membrane</keyword>
<evidence type="ECO:0000256" key="5">
    <source>
        <dbReference type="ARBA" id="ARBA00022510"/>
    </source>
</evidence>
<dbReference type="InterPro" id="IPR004109">
    <property type="entry name" value="HepC_NS3_protease"/>
</dbReference>
<dbReference type="InterPro" id="IPR027417">
    <property type="entry name" value="P-loop_NTPase"/>
</dbReference>
<keyword evidence="3" id="KW-0899">Viral immunoevasion</keyword>
<evidence type="ECO:0000256" key="4">
    <source>
        <dbReference type="ARBA" id="ARBA00022506"/>
    </source>
</evidence>
<evidence type="ECO:0000256" key="13">
    <source>
        <dbReference type="ARBA" id="ARBA00022844"/>
    </source>
</evidence>
<organism evidence="23">
    <name type="scientific">Datemikevirus sp</name>
    <dbReference type="NCBI Taxonomy" id="3163424"/>
    <lineage>
        <taxon>Viruses</taxon>
        <taxon>Riboviria</taxon>
    </lineage>
</organism>
<dbReference type="InterPro" id="IPR002166">
    <property type="entry name" value="RNA_pol_HCV"/>
</dbReference>
<evidence type="ECO:0000256" key="17">
    <source>
        <dbReference type="SAM" id="Phobius"/>
    </source>
</evidence>
<evidence type="ECO:0000259" key="18">
    <source>
        <dbReference type="PROSITE" id="PS50507"/>
    </source>
</evidence>
<dbReference type="InterPro" id="IPR014001">
    <property type="entry name" value="Helicase_ATP-bd"/>
</dbReference>
<dbReference type="InterPro" id="IPR043504">
    <property type="entry name" value="Peptidase_S1_PA_chymotrypsin"/>
</dbReference>
<keyword evidence="3" id="KW-1090">Inhibition of host innate immune response by virus</keyword>
<dbReference type="InterPro" id="IPR002518">
    <property type="entry name" value="HCV_NS2"/>
</dbReference>
<comment type="subcellular location">
    <subcellularLocation>
        <location evidence="2">Host cell</location>
    </subcellularLocation>
    <subcellularLocation>
        <location evidence="1">Virion</location>
    </subcellularLocation>
</comment>
<keyword evidence="3" id="KW-1113">Inhibition of host RLR pathway by virus</keyword>
<keyword evidence="4" id="KW-1160">Virus entry into host cell</keyword>
<feature type="transmembrane region" description="Helical" evidence="17">
    <location>
        <begin position="1282"/>
        <end position="1304"/>
    </location>
</feature>
<reference evidence="23" key="2">
    <citation type="submission" date="2024-03" db="EMBL/GenBank/DDBJ databases">
        <authorList>
            <person name="Mahar J.E."/>
            <person name="Wille M."/>
            <person name="Harvey E."/>
            <person name="Moritz C.C."/>
            <person name="Holmes E.C."/>
        </authorList>
    </citation>
    <scope>NUCLEOTIDE SEQUENCE</scope>
    <source>
        <strain evidence="23">Cam-M_DN49644</strain>
    </source>
</reference>
<keyword evidence="8" id="KW-0808">Transferase</keyword>
<evidence type="ECO:0000256" key="8">
    <source>
        <dbReference type="ARBA" id="ARBA00022679"/>
    </source>
</evidence>
<dbReference type="Gene3D" id="3.40.220.10">
    <property type="entry name" value="Leucine Aminopeptidase, subunit E, domain 1"/>
    <property type="match status" value="1"/>
</dbReference>
<feature type="region of interest" description="Disordered" evidence="16">
    <location>
        <begin position="449"/>
        <end position="505"/>
    </location>
</feature>
<evidence type="ECO:0000256" key="6">
    <source>
        <dbReference type="ARBA" id="ARBA00022561"/>
    </source>
</evidence>
<dbReference type="GO" id="GO:0004197">
    <property type="term" value="F:cysteine-type endopeptidase activity"/>
    <property type="evidence" value="ECO:0007669"/>
    <property type="project" value="InterPro"/>
</dbReference>
<dbReference type="GO" id="GO:0019087">
    <property type="term" value="P:symbiont-mediated transformation of host cell"/>
    <property type="evidence" value="ECO:0007669"/>
    <property type="project" value="InterPro"/>
</dbReference>
<dbReference type="Gene3D" id="2.40.10.10">
    <property type="entry name" value="Trypsin-like serine proteases"/>
    <property type="match status" value="1"/>
</dbReference>
<dbReference type="PROSITE" id="PS51693">
    <property type="entry name" value="HCV_NS2_PRO"/>
    <property type="match status" value="1"/>
</dbReference>
<dbReference type="InterPro" id="IPR011492">
    <property type="entry name" value="Flavi_DEAD"/>
</dbReference>
<dbReference type="Pfam" id="PF02907">
    <property type="entry name" value="Peptidase_S29"/>
    <property type="match status" value="1"/>
</dbReference>
<keyword evidence="7" id="KW-1162">Viral penetration into host cytoplasm</keyword>
<dbReference type="PROSITE" id="PS50507">
    <property type="entry name" value="RDRP_SSRNA_POS"/>
    <property type="match status" value="1"/>
</dbReference>
<dbReference type="InterPro" id="IPR007094">
    <property type="entry name" value="RNA-dir_pol_PSvirus"/>
</dbReference>
<protein>
    <submittedName>
        <fullName evidence="23">Polyprotein</fullName>
    </submittedName>
</protein>
<dbReference type="InterPro" id="IPR009003">
    <property type="entry name" value="Peptidase_S1_PA"/>
</dbReference>
<dbReference type="EMBL" id="PP711172">
    <property type="protein sequence ID" value="XBU06217.1"/>
    <property type="molecule type" value="Genomic_RNA"/>
</dbReference>
<dbReference type="GO" id="GO:0006508">
    <property type="term" value="P:proteolysis"/>
    <property type="evidence" value="ECO:0007669"/>
    <property type="project" value="InterPro"/>
</dbReference>
<feature type="compositionally biased region" description="Acidic residues" evidence="16">
    <location>
        <begin position="2704"/>
        <end position="2720"/>
    </location>
</feature>
<dbReference type="InterPro" id="IPR013192">
    <property type="entry name" value="HCV_NS5A_1a"/>
</dbReference>
<feature type="region of interest" description="Disordered" evidence="16">
    <location>
        <begin position="2690"/>
        <end position="2739"/>
    </location>
</feature>
<feature type="compositionally biased region" description="Low complexity" evidence="16">
    <location>
        <begin position="462"/>
        <end position="483"/>
    </location>
</feature>
<proteinExistence type="predicted"/>
<dbReference type="GO" id="GO:0017111">
    <property type="term" value="F:ribonucleoside triphosphate phosphatase activity"/>
    <property type="evidence" value="ECO:0007669"/>
    <property type="project" value="InterPro"/>
</dbReference>
<evidence type="ECO:0000256" key="1">
    <source>
        <dbReference type="ARBA" id="ARBA00004328"/>
    </source>
</evidence>
<dbReference type="Pfam" id="PF00998">
    <property type="entry name" value="RdRP_3"/>
    <property type="match status" value="1"/>
</dbReference>
<keyword evidence="5" id="KW-1170">Fusion of virus membrane with host endosomal membrane</keyword>
<evidence type="ECO:0000256" key="9">
    <source>
        <dbReference type="ARBA" id="ARBA00022695"/>
    </source>
</evidence>
<evidence type="ECO:0000259" key="19">
    <source>
        <dbReference type="PROSITE" id="PS51154"/>
    </source>
</evidence>
<keyword evidence="17" id="KW-1133">Transmembrane helix</keyword>
<keyword evidence="10" id="KW-0677">Repeat</keyword>
<keyword evidence="11" id="KW-0547">Nucleotide-binding</keyword>
<feature type="domain" description="Macro" evidence="19">
    <location>
        <begin position="2966"/>
        <end position="3147"/>
    </location>
</feature>
<dbReference type="GO" id="GO:0019028">
    <property type="term" value="C:viral capsid"/>
    <property type="evidence" value="ECO:0007669"/>
    <property type="project" value="UniProtKB-KW"/>
</dbReference>
<dbReference type="PROSITE" id="PS51822">
    <property type="entry name" value="HV_PV_NS3_PRO"/>
    <property type="match status" value="1"/>
</dbReference>
<dbReference type="PROSITE" id="PS51154">
    <property type="entry name" value="MACRO"/>
    <property type="match status" value="1"/>
</dbReference>
<keyword evidence="4" id="KW-1168">Fusion of virus membrane with host membrane</keyword>
<dbReference type="Pfam" id="PF01661">
    <property type="entry name" value="Macro"/>
    <property type="match status" value="1"/>
</dbReference>
<dbReference type="GO" id="GO:0004252">
    <property type="term" value="F:serine-type endopeptidase activity"/>
    <property type="evidence" value="ECO:0007669"/>
    <property type="project" value="InterPro"/>
</dbReference>
<dbReference type="Gene3D" id="3.40.50.300">
    <property type="entry name" value="P-loop containing nucleotide triphosphate hydrolases"/>
    <property type="match status" value="2"/>
</dbReference>
<dbReference type="PROSITE" id="PS51192">
    <property type="entry name" value="HELICASE_ATP_BIND_1"/>
    <property type="match status" value="1"/>
</dbReference>
<feature type="domain" description="Peptidase C18" evidence="21">
    <location>
        <begin position="293"/>
        <end position="422"/>
    </location>
</feature>
<evidence type="ECO:0000256" key="15">
    <source>
        <dbReference type="ARBA" id="ARBA00047984"/>
    </source>
</evidence>
<feature type="transmembrane region" description="Helical" evidence="17">
    <location>
        <begin position="1209"/>
        <end position="1226"/>
    </location>
</feature>
<feature type="region of interest" description="Disordered" evidence="16">
    <location>
        <begin position="2574"/>
        <end position="2609"/>
    </location>
</feature>
<dbReference type="GO" id="GO:0039654">
    <property type="term" value="P:fusion of virus membrane with host endosome membrane"/>
    <property type="evidence" value="ECO:0007669"/>
    <property type="project" value="UniProtKB-KW"/>
</dbReference>
<sequence>MDFTAFSRLRPAEQATALGLDPTSLETLEVVSPRELQAFCPLTPDTDLLWPFYHMRHVGVDDSDDRWDTVELCVWLPSSHSPRYHTDVVSACRLLGRSLTDLPIYGRLEAATPPSKGRVAEESTSLATPGVKVTEEPSRESGDVPQDYEGQCRHAGLEPGFQTLWPVGTSLTDLLLLREGDPCCEAWAYTQVDAGKPQLRVLVPGTVHRRPHTTDYAKFYRRADKPPLYRPDNSLGHLRRERLLQSVIVGDLAQLIDTQFHPRVPDWTSLSVTPGQHAALLASIVAAAGVPVPKVITISPPKALPESDLRAVNRAARMGRRGRRFARMILRRLAAAGRWVYRHCGHITDEAADAAEEGGAVSVDPVSFVAIPTREYNDPSARAWCGHTINGSPVSHRSGSRVRTGLAPLGESFDPDADWVMASCPKRAEPGTVRPQIISVKRGEPVLVQAAPRPRKKKTRGPRAAAQQPTAAPTAASTWDAAPEPLPQRQRRTRGPRAKKEQTTAEWVNEHFTSNKPQGFGLPGFDGLMEATSRYLLASKPEDPKDPRHKSRNLGHLVDGVVGKAADLIDGTPVVGPLLEPLTRVAVNTVRAVEDAANLPLKPFQQAIFLVTLLSVLLPVTANTCDVGGVTMYTNACRREQVYFCWDTVCFTDPRCIPCESGTCWFQRAQGLATRNATTDYLFDPKISLDLTMSVLYSVDLVGAGELAAIVIAVGDYLRRNIEHPYNFTCDCNCGDVDEAGTQWSHILEITSSSLSEYTGHVTDLLTWVGKLTWAGLDAIRFVHPSASIILILHCLTMQWGKAVLVLLVLTLANPSAGQFTYLWWVNPHDHNYSLYDEVAYKGAVDTEGLLLIEGNCSWPRIKARGSTSACADGVCNGCTCNVNVTLTAGMEMTCFADMVLAHFSAKRKTVISLAHHLGRSAICTFINRSAPDPFVMNCKHDVRPKECGQCFCDCGPALPYSKCGISPRLTPNINVSVTKTAVAGLLHPASRRVDLVDSTVEVLAGKPTYMTCGKVNHTRGTPWLPMPGAPLLATAYSIRVCPGHAWPTAEAGSGGLIRTSDNGELQVLLGVSHFVPLIPYLHHTLLLAALMFLAGSRGLVAIYLVFTTMDYTWASLSADFAIAMYSSRLPHSGFGCLTRALVLALALESKLHWLLAVMLKLSTGYMGLALAGLYANTFLPPLSVTGETKVCVCVDVGVLATELWDEEWSITCLSWFVCGVIVLSTPGMERLRLRMLYISRSAHVAVSSWVSTSPVGALVPSNVAIMRRLVLWCCATMFPEVFARVCIWLYGIALCLDFALVAISRSARAPVRMSLLLKNLECVAAILRSAWAGCPRIPQWPKVDAVISERRANKTENSAVQHGARIAHHGMDLTAAFNPPASEDLGLEWEMCSPIIGAEPAVPGILRSFVCSLSGRQAEVPPGSVYQIGTMTGTSCGFVFNGNLMTTYHGTRGRSITTPAGAAPPTVVAASDDMAFYPPPPGSVPLLACQCAPDRAYLPLVSGELVEVYKGSEPKVWAMSKEMPLRLIKGTSGMPLLCESGHVIAMMQAARHRNGAVAYIVARPIEADLGTGAGRKLFYAQSTGLPEVGATFQVRSYVAPTGAGKTTAIPKKYVDQGYKVLVLNPSVATTASVAAYMKRTYDIDPNRYYSDTVISTGSPLSYSTYGKFIAMKNQLLHGVDIVICDECHSTDATTVLGIGTALLDSEGAGAKLVILATATPPGVPMSPHPNIKEKQLDSEGEIKFAGKSLHIERYKKGRHVIFCTTKAECARIAGCLQLEGINAIMYYRGLPISDITDDEDLVVCATDALMTGYSGNFDTCTDSCTAIEQAASIQYNPSVEICLRMGPASTVTRMQRRGRTGRGRSGIYYYATDVQLTSGAISLATLFEVYDTALCWYDMSTKACHAYLEAYTMAPNLPGFTNNIDVPMRFYDLLQPFVAKAVTKRAMEGGFSHALLTAAQADLCMQTGAGAPDDSERWKYLGLEYDPGKHLPLIARLDYRGTHRTLKDCPLAKELRKALGLDIQVDTSISSALLAAGLAISAAAIVIDKTSSLVYLTSYQVANIGANLRVSREIMFAAEALLQEETMTYPAALEIASEWVDKCRTAVTEGVTRGAAWLSERVPNPSVAAAAPLVEDGLTTRLDMAATWLAESYNTWVSAGSALTTLMVAGKSGALASITAAVASYHSSLAPSAKALLSLLGACVVTSYAPTNTAALVAIGGLVGTGISRIKILDTLVSMATGYAAATSAALIGFKLAAGEAPSLQECIEACLGVFNMGASVSGLAFGFAAYYATGSATTKWVNRFLALNTKGNCLPNDFFLDADGPRQQLRKLLEAAPPRAIFNAIQKWSTKDTTEDCGAAGTFASTLQALVVDICRRIAMWVQTKVDQLTFKAPFVQCVTPYRGPWKGNGTIQATCRCGAVVCGKVTDGKAVTRTSSTLCCSWVRGGVPLYEAITVNCCPDIDVTRPGKYVFPLGMSEWIEVETTAWGVRLTKTTTMQATAQEMRAALLSSPVLVDGAQVAPGLVRPVWLPTDFMHVDGTLWSVPRALDEKYRRITRMEVLESIDRGADLVGDTSSELVESEVPEVTPDRPRKATPPPLPPSATSSEIVDATVQWIAKGRPGFRRELEPVEIAQSDSTGSGGSAATVVARDCTQCWKAYVKEHNDGPPTTAAELEATYADLLTVQPEPEGAVPTDQQPPAREDDESAPVEESTPEELEQSGAETPPLDPGPQPPTDEQYNAIIEALAEQRYVEEDKPTKDEGDSWESVSSGQFSPEIIILNGSGVDYSEMGQRFADQDVPGPKGYFSGKMRANPNVNIVSLDMNGYKSADETMLDVNPMSIIIALAKAPSEAETRLIDRANASGADIWTCMCVKNQPGVSEKESGKVAEGLAEQCAPLEIGYFLYLNAQLGLDNLTFIQDVESAHATVGKPAEEEETVGDHLESVTFERKSSPEPTEAKLDSISLVSTAADCGETKVRFKVGSIMDATEPVITNPANADFNNAGGVAAVISKAAGPLMEHELQNKKAAKRAWKTGDAIITNGGMTSFKAIVHVVSHKTKGNDEADARGLSTAIIGAAITAKSAGYDEIAMPMLGTGIYGCTSAAFAEGLAKSTKLLSTTGLRTLTIYIPEKHRQVVLKAQFTRAMVSEATPSTTRVAWEKVKSAVKKVAWKAASVAGDTAYSETATKSDAIPMREVKTSFSYVWDGTPIIGRPVKFEQTPVPAVTGGLMKNRNIIYATDPGRAAERMKKVTVWRNPVKEDKHLTAMRCAVLNAARLNRTGYTPDHQVRTLLNGKSAACKVSGLTAREAKNGTRRARRIIDEAHTALRTEIDSKWFHFNIMAKKEIFCATPDRGFSRKPPRFIVYPHLPMRFVEKRIITEPANTLKRTMGAAYGFQYTPQERAQLLAAEWRKRKCPMGFGIDTVCFDSRITPEDIQFECEYFCATTRDQSLQADIRHLHSKLYKGGKMYNSNGEYVGTRNCRASGVATTSAGNTITCYVKARAALNAVGLQDAFMLVCGDDVAIIAESSGSPETDLDTMERLRVKLDAYGLEQAETPAPSYTLDGVESCSSNTTSAVSVETGKLVYIPTRSCLTPLARASVEVKGRDPTASWLGWAALNWGTLWAKWLGGLFIEALMQADEPDGLDLEFYGCKVTIPVHKLPAVILALNGRESFWLRSYTTREFERLRRDLETLGAAPVKKWKERMRNIRKRAIERGGTPRKLAEAMLNCFADSPPALSQQDILYADQFKRKWKETPLWSMAQIRLDQSAREKVTSFLKANFAIMMVAAITLLLVGWPHR</sequence>
<dbReference type="InterPro" id="IPR038170">
    <property type="entry name" value="NS5A_1a_sf"/>
</dbReference>
<dbReference type="Pfam" id="PF01538">
    <property type="entry name" value="HCV_NS2"/>
    <property type="match status" value="1"/>
</dbReference>
<feature type="transmembrane region" description="Helical" evidence="17">
    <location>
        <begin position="1155"/>
        <end position="1176"/>
    </location>
</feature>
<evidence type="ECO:0000256" key="12">
    <source>
        <dbReference type="ARBA" id="ARBA00022801"/>
    </source>
</evidence>
<name>A0AAU7SS58_9VIRU</name>
<feature type="transmembrane region" description="Helical" evidence="17">
    <location>
        <begin position="1086"/>
        <end position="1110"/>
    </location>
</feature>
<dbReference type="Pfam" id="PF07652">
    <property type="entry name" value="Flavi_DEAD"/>
    <property type="match status" value="1"/>
</dbReference>
<dbReference type="GO" id="GO:0003724">
    <property type="term" value="F:RNA helicase activity"/>
    <property type="evidence" value="ECO:0007669"/>
    <property type="project" value="UniProtKB-EC"/>
</dbReference>
<keyword evidence="6" id="KW-0167">Capsid protein</keyword>
<dbReference type="GO" id="GO:0046718">
    <property type="term" value="P:symbiont entry into host cell"/>
    <property type="evidence" value="ECO:0007669"/>
    <property type="project" value="UniProtKB-KW"/>
</dbReference>
<dbReference type="SUPFAM" id="SSF50494">
    <property type="entry name" value="Trypsin-like serine proteases"/>
    <property type="match status" value="1"/>
</dbReference>
<dbReference type="GO" id="GO:0008270">
    <property type="term" value="F:zinc ion binding"/>
    <property type="evidence" value="ECO:0007669"/>
    <property type="project" value="InterPro"/>
</dbReference>
<evidence type="ECO:0000313" key="23">
    <source>
        <dbReference type="EMBL" id="XBU06217.1"/>
    </source>
</evidence>
<accession>A0AAU7SS58</accession>
<feature type="region of interest" description="Disordered" evidence="16">
    <location>
        <begin position="110"/>
        <end position="130"/>
    </location>
</feature>
<keyword evidence="9" id="KW-0548">Nucleotidyltransferase</keyword>
<feature type="domain" description="Helicase ATP-binding" evidence="20">
    <location>
        <begin position="1599"/>
        <end position="1720"/>
    </location>
</feature>
<dbReference type="GO" id="GO:0005524">
    <property type="term" value="F:ATP binding"/>
    <property type="evidence" value="ECO:0007669"/>
    <property type="project" value="InterPro"/>
</dbReference>
<dbReference type="InterPro" id="IPR002589">
    <property type="entry name" value="Macro_dom"/>
</dbReference>
<dbReference type="SMART" id="SM00506">
    <property type="entry name" value="A1pp"/>
    <property type="match status" value="1"/>
</dbReference>